<evidence type="ECO:0000313" key="3">
    <source>
        <dbReference type="Proteomes" id="UP001179952"/>
    </source>
</evidence>
<protein>
    <submittedName>
        <fullName evidence="2">Uncharacterized protein</fullName>
    </submittedName>
</protein>
<evidence type="ECO:0000313" key="2">
    <source>
        <dbReference type="EMBL" id="KAK1280590.1"/>
    </source>
</evidence>
<comment type="caution">
    <text evidence="2">The sequence shown here is derived from an EMBL/GenBank/DDBJ whole genome shotgun (WGS) entry which is preliminary data.</text>
</comment>
<organism evidence="2 3">
    <name type="scientific">Acorus gramineus</name>
    <name type="common">Dwarf sweet flag</name>
    <dbReference type="NCBI Taxonomy" id="55184"/>
    <lineage>
        <taxon>Eukaryota</taxon>
        <taxon>Viridiplantae</taxon>
        <taxon>Streptophyta</taxon>
        <taxon>Embryophyta</taxon>
        <taxon>Tracheophyta</taxon>
        <taxon>Spermatophyta</taxon>
        <taxon>Magnoliopsida</taxon>
        <taxon>Liliopsida</taxon>
        <taxon>Acoraceae</taxon>
        <taxon>Acorus</taxon>
    </lineage>
</organism>
<sequence>MDFSDSTSSDRSLFTSSDDASFTTESTRDSFSTVDCADTTNFDSISSIFSSFYGSEYPHNSTISCKKFSPCKLQTRFFKETKGFVSDSSLSDGKLDGVHRRVSVPLTEPFTFFSK</sequence>
<accession>A0AAV9BV28</accession>
<feature type="compositionally biased region" description="Low complexity" evidence="1">
    <location>
        <begin position="1"/>
        <end position="19"/>
    </location>
</feature>
<name>A0AAV9BV28_ACOGR</name>
<feature type="region of interest" description="Disordered" evidence="1">
    <location>
        <begin position="1"/>
        <end position="27"/>
    </location>
</feature>
<dbReference type="EMBL" id="JAUJYN010000001">
    <property type="protein sequence ID" value="KAK1280590.1"/>
    <property type="molecule type" value="Genomic_DNA"/>
</dbReference>
<reference evidence="2" key="1">
    <citation type="journal article" date="2023" name="Nat. Commun.">
        <title>Diploid and tetraploid genomes of Acorus and the evolution of monocots.</title>
        <authorList>
            <person name="Ma L."/>
            <person name="Liu K.W."/>
            <person name="Li Z."/>
            <person name="Hsiao Y.Y."/>
            <person name="Qi Y."/>
            <person name="Fu T."/>
            <person name="Tang G.D."/>
            <person name="Zhang D."/>
            <person name="Sun W.H."/>
            <person name="Liu D.K."/>
            <person name="Li Y."/>
            <person name="Chen G.Z."/>
            <person name="Liu X.D."/>
            <person name="Liao X.Y."/>
            <person name="Jiang Y.T."/>
            <person name="Yu X."/>
            <person name="Hao Y."/>
            <person name="Huang J."/>
            <person name="Zhao X.W."/>
            <person name="Ke S."/>
            <person name="Chen Y.Y."/>
            <person name="Wu W.L."/>
            <person name="Hsu J.L."/>
            <person name="Lin Y.F."/>
            <person name="Huang M.D."/>
            <person name="Li C.Y."/>
            <person name="Huang L."/>
            <person name="Wang Z.W."/>
            <person name="Zhao X."/>
            <person name="Zhong W.Y."/>
            <person name="Peng D.H."/>
            <person name="Ahmad S."/>
            <person name="Lan S."/>
            <person name="Zhang J.S."/>
            <person name="Tsai W.C."/>
            <person name="Van de Peer Y."/>
            <person name="Liu Z.J."/>
        </authorList>
    </citation>
    <scope>NUCLEOTIDE SEQUENCE</scope>
    <source>
        <strain evidence="2">SCP</strain>
    </source>
</reference>
<evidence type="ECO:0000256" key="1">
    <source>
        <dbReference type="SAM" id="MobiDB-lite"/>
    </source>
</evidence>
<gene>
    <name evidence="2" type="ORF">QJS04_geneDACA003126</name>
</gene>
<keyword evidence="3" id="KW-1185">Reference proteome</keyword>
<proteinExistence type="predicted"/>
<dbReference type="Proteomes" id="UP001179952">
    <property type="component" value="Unassembled WGS sequence"/>
</dbReference>
<reference evidence="2" key="2">
    <citation type="submission" date="2023-06" db="EMBL/GenBank/DDBJ databases">
        <authorList>
            <person name="Ma L."/>
            <person name="Liu K.-W."/>
            <person name="Li Z."/>
            <person name="Hsiao Y.-Y."/>
            <person name="Qi Y."/>
            <person name="Fu T."/>
            <person name="Tang G."/>
            <person name="Zhang D."/>
            <person name="Sun W.-H."/>
            <person name="Liu D.-K."/>
            <person name="Li Y."/>
            <person name="Chen G.-Z."/>
            <person name="Liu X.-D."/>
            <person name="Liao X.-Y."/>
            <person name="Jiang Y.-T."/>
            <person name="Yu X."/>
            <person name="Hao Y."/>
            <person name="Huang J."/>
            <person name="Zhao X.-W."/>
            <person name="Ke S."/>
            <person name="Chen Y.-Y."/>
            <person name="Wu W.-L."/>
            <person name="Hsu J.-L."/>
            <person name="Lin Y.-F."/>
            <person name="Huang M.-D."/>
            <person name="Li C.-Y."/>
            <person name="Huang L."/>
            <person name="Wang Z.-W."/>
            <person name="Zhao X."/>
            <person name="Zhong W.-Y."/>
            <person name="Peng D.-H."/>
            <person name="Ahmad S."/>
            <person name="Lan S."/>
            <person name="Zhang J.-S."/>
            <person name="Tsai W.-C."/>
            <person name="Van De Peer Y."/>
            <person name="Liu Z.-J."/>
        </authorList>
    </citation>
    <scope>NUCLEOTIDE SEQUENCE</scope>
    <source>
        <strain evidence="2">SCP</strain>
        <tissue evidence="2">Leaves</tissue>
    </source>
</reference>
<dbReference type="AlphaFoldDB" id="A0AAV9BV28"/>